<dbReference type="AlphaFoldDB" id="G9NQ11"/>
<dbReference type="eggNOG" id="ENOG502T5E3">
    <property type="taxonomic scope" value="Eukaryota"/>
</dbReference>
<dbReference type="KEGG" id="tatv:25783241"/>
<gene>
    <name evidence="2" type="ORF">TRIATDRAFT_317103</name>
</gene>
<protein>
    <recommendedName>
        <fullName evidence="4">F-box domain-containing protein</fullName>
    </recommendedName>
</protein>
<organism evidence="2 3">
    <name type="scientific">Hypocrea atroviridis (strain ATCC 20476 / IMI 206040)</name>
    <name type="common">Trichoderma atroviride</name>
    <dbReference type="NCBI Taxonomy" id="452589"/>
    <lineage>
        <taxon>Eukaryota</taxon>
        <taxon>Fungi</taxon>
        <taxon>Dikarya</taxon>
        <taxon>Ascomycota</taxon>
        <taxon>Pezizomycotina</taxon>
        <taxon>Sordariomycetes</taxon>
        <taxon>Hypocreomycetidae</taxon>
        <taxon>Hypocreales</taxon>
        <taxon>Hypocreaceae</taxon>
        <taxon>Trichoderma</taxon>
    </lineage>
</organism>
<dbReference type="Proteomes" id="UP000005426">
    <property type="component" value="Unassembled WGS sequence"/>
</dbReference>
<dbReference type="OMA" id="RRQMHIS"/>
<accession>G9NQ11</accession>
<name>G9NQ11_HYPAI</name>
<evidence type="ECO:0000313" key="3">
    <source>
        <dbReference type="Proteomes" id="UP000005426"/>
    </source>
</evidence>
<sequence length="384" mass="44380">MACGRSRGRCRGQKRKRSPVQQPSKVGWSDLPTELREMILGALEDLLHGGKAASYALVFKEWNRILEPYIFKRLKLSLDRMEKFRDIVTDRRRLFVQFIWFRFKRCPCSSMSTIDVDSRNDHIKFAYTIYCLFQWLSEWELRQVGQPGIVLELSAFSGFDTPDSMKDTVPKQLQNVDVTEDSDTLNAMYEKLPVRQVRGLPREEVIHRRMLRSFYVPGKAPGVLEAPFPTVKLITDLTVRRQMHSSFFGRHMGRLVKALPRLEFITFQPSSDGFLQEGWHGWSEDENAQPIQDILNAMPSSIRRLQVLEDDVSLYNRNNILPRRGPDRHDLGRLAADISQDKEPEALAMSFIIDALDFFTDFVTPQITRPPDKSSDGPNLLRSC</sequence>
<dbReference type="EMBL" id="ABDG02000021">
    <property type="protein sequence ID" value="EHK47163.1"/>
    <property type="molecule type" value="Genomic_DNA"/>
</dbReference>
<comment type="caution">
    <text evidence="2">The sequence shown here is derived from an EMBL/GenBank/DDBJ whole genome shotgun (WGS) entry which is preliminary data.</text>
</comment>
<dbReference type="STRING" id="452589.G9NQ11"/>
<dbReference type="OrthoDB" id="4802432at2759"/>
<feature type="compositionally biased region" description="Basic residues" evidence="1">
    <location>
        <begin position="1"/>
        <end position="18"/>
    </location>
</feature>
<dbReference type="RefSeq" id="XP_013945363.1">
    <property type="nucleotide sequence ID" value="XM_014089888.1"/>
</dbReference>
<evidence type="ECO:0008006" key="4">
    <source>
        <dbReference type="Google" id="ProtNLM"/>
    </source>
</evidence>
<feature type="region of interest" description="Disordered" evidence="1">
    <location>
        <begin position="1"/>
        <end position="24"/>
    </location>
</feature>
<proteinExistence type="predicted"/>
<dbReference type="GeneID" id="25783241"/>
<evidence type="ECO:0000256" key="1">
    <source>
        <dbReference type="SAM" id="MobiDB-lite"/>
    </source>
</evidence>
<evidence type="ECO:0000313" key="2">
    <source>
        <dbReference type="EMBL" id="EHK47163.1"/>
    </source>
</evidence>
<reference evidence="2 3" key="1">
    <citation type="journal article" date="2011" name="Genome Biol.">
        <title>Comparative genome sequence analysis underscores mycoparasitism as the ancestral life style of Trichoderma.</title>
        <authorList>
            <person name="Kubicek C.P."/>
            <person name="Herrera-Estrella A."/>
            <person name="Seidl-Seiboth V."/>
            <person name="Martinez D.A."/>
            <person name="Druzhinina I.S."/>
            <person name="Thon M."/>
            <person name="Zeilinger S."/>
            <person name="Casas-Flores S."/>
            <person name="Horwitz B.A."/>
            <person name="Mukherjee P.K."/>
            <person name="Mukherjee M."/>
            <person name="Kredics L."/>
            <person name="Alcaraz L.D."/>
            <person name="Aerts A."/>
            <person name="Antal Z."/>
            <person name="Atanasova L."/>
            <person name="Cervantes-Badillo M.G."/>
            <person name="Challacombe J."/>
            <person name="Chertkov O."/>
            <person name="McCluskey K."/>
            <person name="Coulpier F."/>
            <person name="Deshpande N."/>
            <person name="von Doehren H."/>
            <person name="Ebbole D.J."/>
            <person name="Esquivel-Naranjo E.U."/>
            <person name="Fekete E."/>
            <person name="Flipphi M."/>
            <person name="Glaser F."/>
            <person name="Gomez-Rodriguez E.Y."/>
            <person name="Gruber S."/>
            <person name="Han C."/>
            <person name="Henrissat B."/>
            <person name="Hermosa R."/>
            <person name="Hernandez-Onate M."/>
            <person name="Karaffa L."/>
            <person name="Kosti I."/>
            <person name="Le Crom S."/>
            <person name="Lindquist E."/>
            <person name="Lucas S."/>
            <person name="Luebeck M."/>
            <person name="Luebeck P.S."/>
            <person name="Margeot A."/>
            <person name="Metz B."/>
            <person name="Misra M."/>
            <person name="Nevalainen H."/>
            <person name="Omann M."/>
            <person name="Packer N."/>
            <person name="Perrone G."/>
            <person name="Uresti-Rivera E.E."/>
            <person name="Salamov A."/>
            <person name="Schmoll M."/>
            <person name="Seiboth B."/>
            <person name="Shapiro H."/>
            <person name="Sukno S."/>
            <person name="Tamayo-Ramos J.A."/>
            <person name="Tisch D."/>
            <person name="Wiest A."/>
            <person name="Wilkinson H.H."/>
            <person name="Zhang M."/>
            <person name="Coutinho P.M."/>
            <person name="Kenerley C.M."/>
            <person name="Monte E."/>
            <person name="Baker S.E."/>
            <person name="Grigoriev I.V."/>
        </authorList>
    </citation>
    <scope>NUCLEOTIDE SEQUENCE [LARGE SCALE GENOMIC DNA]</scope>
    <source>
        <strain evidence="3">ATCC 20476 / IMI 206040</strain>
    </source>
</reference>
<keyword evidence="3" id="KW-1185">Reference proteome</keyword>
<dbReference type="HOGENOM" id="CLU_719729_0_0_1"/>